<dbReference type="GO" id="GO:0015288">
    <property type="term" value="F:porin activity"/>
    <property type="evidence" value="ECO:0007669"/>
    <property type="project" value="UniProtKB-KW"/>
</dbReference>
<keyword evidence="12" id="KW-0564">Palmitate</keyword>
<evidence type="ECO:0000256" key="4">
    <source>
        <dbReference type="ARBA" id="ARBA00022452"/>
    </source>
</evidence>
<dbReference type="EMBL" id="FTOA01000002">
    <property type="protein sequence ID" value="SIS47335.1"/>
    <property type="molecule type" value="Genomic_DNA"/>
</dbReference>
<keyword evidence="11" id="KW-0472">Membrane</keyword>
<organism evidence="21 22">
    <name type="scientific">Insolitispirillum peregrinum</name>
    <dbReference type="NCBI Taxonomy" id="80876"/>
    <lineage>
        <taxon>Bacteria</taxon>
        <taxon>Pseudomonadati</taxon>
        <taxon>Pseudomonadota</taxon>
        <taxon>Alphaproteobacteria</taxon>
        <taxon>Rhodospirillales</taxon>
        <taxon>Novispirillaceae</taxon>
        <taxon>Insolitispirillum</taxon>
    </lineage>
</organism>
<evidence type="ECO:0000256" key="13">
    <source>
        <dbReference type="ARBA" id="ARBA00023237"/>
    </source>
</evidence>
<evidence type="ECO:0000256" key="14">
    <source>
        <dbReference type="ARBA" id="ARBA00023288"/>
    </source>
</evidence>
<keyword evidence="14" id="KW-0449">Lipoprotein</keyword>
<dbReference type="Proteomes" id="UP000185678">
    <property type="component" value="Unassembled WGS sequence"/>
</dbReference>
<evidence type="ECO:0000259" key="18">
    <source>
        <dbReference type="Pfam" id="PF06251"/>
    </source>
</evidence>
<dbReference type="PANTHER" id="PTHR33619">
    <property type="entry name" value="POLYSACCHARIDE EXPORT PROTEIN GFCE-RELATED"/>
    <property type="match status" value="1"/>
</dbReference>
<feature type="domain" description="Polysaccharide export protein N-terminal" evidence="17">
    <location>
        <begin position="146"/>
        <end position="218"/>
    </location>
</feature>
<feature type="region of interest" description="Disordered" evidence="15">
    <location>
        <begin position="503"/>
        <end position="546"/>
    </location>
</feature>
<evidence type="ECO:0000256" key="3">
    <source>
        <dbReference type="ARBA" id="ARBA00022448"/>
    </source>
</evidence>
<evidence type="ECO:0000256" key="5">
    <source>
        <dbReference type="ARBA" id="ARBA00022597"/>
    </source>
</evidence>
<feature type="chain" id="PRO_5012907576" evidence="16">
    <location>
        <begin position="25"/>
        <end position="938"/>
    </location>
</feature>
<dbReference type="AlphaFoldDB" id="A0A1N7JDF0"/>
<dbReference type="Pfam" id="PF02563">
    <property type="entry name" value="Poly_export"/>
    <property type="match status" value="1"/>
</dbReference>
<evidence type="ECO:0000256" key="1">
    <source>
        <dbReference type="ARBA" id="ARBA00004571"/>
    </source>
</evidence>
<proteinExistence type="inferred from homology"/>
<comment type="subcellular location">
    <subcellularLocation>
        <location evidence="1">Cell outer membrane</location>
        <topology evidence="1">Multi-pass membrane protein</topology>
    </subcellularLocation>
</comment>
<evidence type="ECO:0000259" key="20">
    <source>
        <dbReference type="Pfam" id="PF22461"/>
    </source>
</evidence>
<dbReference type="GO" id="GO:0046930">
    <property type="term" value="C:pore complex"/>
    <property type="evidence" value="ECO:0007669"/>
    <property type="project" value="UniProtKB-KW"/>
</dbReference>
<reference evidence="21 22" key="1">
    <citation type="submission" date="2017-01" db="EMBL/GenBank/DDBJ databases">
        <authorList>
            <person name="Mah S.A."/>
            <person name="Swanson W.J."/>
            <person name="Moy G.W."/>
            <person name="Vacquier V.D."/>
        </authorList>
    </citation>
    <scope>NUCLEOTIDE SEQUENCE [LARGE SCALE GENOMIC DNA]</scope>
    <source>
        <strain evidence="21 22">DSM 11589</strain>
    </source>
</reference>
<keyword evidence="22" id="KW-1185">Reference proteome</keyword>
<dbReference type="GO" id="GO:0015159">
    <property type="term" value="F:polysaccharide transmembrane transporter activity"/>
    <property type="evidence" value="ECO:0007669"/>
    <property type="project" value="InterPro"/>
</dbReference>
<feature type="domain" description="Soluble ligand binding" evidence="19">
    <location>
        <begin position="610"/>
        <end position="652"/>
    </location>
</feature>
<dbReference type="InterPro" id="IPR054765">
    <property type="entry name" value="SLBB_dom"/>
</dbReference>
<evidence type="ECO:0000256" key="15">
    <source>
        <dbReference type="SAM" id="MobiDB-lite"/>
    </source>
</evidence>
<feature type="region of interest" description="Disordered" evidence="15">
    <location>
        <begin position="42"/>
        <end position="73"/>
    </location>
</feature>
<evidence type="ECO:0000259" key="17">
    <source>
        <dbReference type="Pfam" id="PF02563"/>
    </source>
</evidence>
<keyword evidence="6" id="KW-0812">Transmembrane</keyword>
<evidence type="ECO:0000313" key="22">
    <source>
        <dbReference type="Proteomes" id="UP000185678"/>
    </source>
</evidence>
<dbReference type="Pfam" id="PF22461">
    <property type="entry name" value="SLBB_2"/>
    <property type="match status" value="1"/>
</dbReference>
<sequence length="938" mass="100185">MVRLKTFAALALALLCGVSGTAFAQQRPDDLLLQFQQRLQQGDANEDDGGSGQNPVQDQTGGRGTTLTPQQDLFSPASPIELAYRKRFQEFDQTPSVRLPSDMEQEQSLKQLQKSGKWSFNLKQIGYDVLQVPAGAPAPRLLGGVSDSYILGIGDQLSITLRGQTNSTRQLYVGRDGQVILPNLPPVVAAGRSFADFRSDLEAQVASSLLETQVFVTLGSVRQLSILVGGEVSNPGMVTVSSLSSVIDALAAAKGINKTGTLRAVQLIRDGQTHTLDLYPVLLGIGKPEDMALREGDRIVVPPVGPTVAVFAAVSRPGIYEIKGGSLPVQEALRFAGGALSADGQRFVRISLGPDGRGGVSETTSAKGTLKRGDMLGVITRSGGTRGAIYLSGHVTSQGWISLSASPSLRALLADRSLLRNEPYLPFVVVKRQNAATMATEYKGVDGAHLQRGGEDFPLQDQDQVIILSQNEIRYLNSYDVSQVLAGSDPAYGFSASDWANERNKEKELGQAQTQTGRANGNAQAASGQQDGPSLQQDPTASLDDRRVRKALKTCEGLRFLANEIAEKGTLTIDLGPQEASPPRNVQPCPDIYDKYPALLSFVLHHAMSVSGAIYRPGRYPVSDEGFLADILAAAGGATGKADPDGVEVTQLRDAVAMRQKIPLALAQSDFLIGPSASVVVAERFTNIDGGLVTLGGEVRHPGRYALLRGERLSQLLSRAGGLTDEAYVLGAVFRRDSIKAEEQSSYEALAHEIEMAIPTMLQQQAAFSEKSNDGQTSMMALQQLVRSLRSAKAAGRMVIDADPAALQSNPESDVVLQAGDALYVPKRPSHVMISGEVMHPGAQRFESGLAAEEYIQRAGGLRDSADESHAFIILPNGSAQPLSTSSWNYRETFLPPGSTIVVPRDLNPALFWSFTRDALGIFSNMAISAAALASIND</sequence>
<dbReference type="GO" id="GO:0009279">
    <property type="term" value="C:cell outer membrane"/>
    <property type="evidence" value="ECO:0007669"/>
    <property type="project" value="UniProtKB-SubCell"/>
</dbReference>
<feature type="domain" description="SLBB" evidence="20">
    <location>
        <begin position="226"/>
        <end position="301"/>
    </location>
</feature>
<keyword evidence="8" id="KW-0625">Polysaccharide transport</keyword>
<dbReference type="InterPro" id="IPR003715">
    <property type="entry name" value="Poly_export_N"/>
</dbReference>
<gene>
    <name evidence="21" type="ORF">SAMN05421779_102130</name>
</gene>
<feature type="signal peptide" evidence="16">
    <location>
        <begin position="1"/>
        <end position="24"/>
    </location>
</feature>
<feature type="domain" description="Soluble ligand binding" evidence="19">
    <location>
        <begin position="314"/>
        <end position="343"/>
    </location>
</feature>
<evidence type="ECO:0000256" key="6">
    <source>
        <dbReference type="ARBA" id="ARBA00022692"/>
    </source>
</evidence>
<evidence type="ECO:0000313" key="21">
    <source>
        <dbReference type="EMBL" id="SIS47335.1"/>
    </source>
</evidence>
<feature type="domain" description="Capsule biosynthesis GfcC-like C-terminal" evidence="18">
    <location>
        <begin position="841"/>
        <end position="904"/>
    </location>
</feature>
<dbReference type="InterPro" id="IPR019554">
    <property type="entry name" value="Soluble_ligand-bd"/>
</dbReference>
<dbReference type="OrthoDB" id="9808948at2"/>
<keyword evidence="13" id="KW-0998">Cell outer membrane</keyword>
<evidence type="ECO:0000259" key="19">
    <source>
        <dbReference type="Pfam" id="PF10531"/>
    </source>
</evidence>
<evidence type="ECO:0000256" key="12">
    <source>
        <dbReference type="ARBA" id="ARBA00023139"/>
    </source>
</evidence>
<dbReference type="PANTHER" id="PTHR33619:SF3">
    <property type="entry name" value="POLYSACCHARIDE EXPORT PROTEIN GFCE-RELATED"/>
    <property type="match status" value="1"/>
</dbReference>
<evidence type="ECO:0000256" key="8">
    <source>
        <dbReference type="ARBA" id="ARBA00023047"/>
    </source>
</evidence>
<keyword evidence="7 16" id="KW-0732">Signal</keyword>
<comment type="similarity">
    <text evidence="2">Belongs to the BexD/CtrA/VexA family.</text>
</comment>
<dbReference type="GO" id="GO:0006811">
    <property type="term" value="P:monoatomic ion transport"/>
    <property type="evidence" value="ECO:0007669"/>
    <property type="project" value="UniProtKB-KW"/>
</dbReference>
<accession>A0A1N7JDF0</accession>
<keyword evidence="10" id="KW-0626">Porin</keyword>
<feature type="compositionally biased region" description="Polar residues" evidence="15">
    <location>
        <begin position="53"/>
        <end position="73"/>
    </location>
</feature>
<dbReference type="InterPro" id="IPR010425">
    <property type="entry name" value="Caps_synth_GfcC-like_C"/>
</dbReference>
<dbReference type="Gene3D" id="3.10.560.10">
    <property type="entry name" value="Outer membrane lipoprotein wza domain like"/>
    <property type="match status" value="4"/>
</dbReference>
<keyword evidence="9" id="KW-0406">Ion transport</keyword>
<feature type="compositionally biased region" description="Low complexity" evidence="15">
    <location>
        <begin position="517"/>
        <end position="532"/>
    </location>
</feature>
<evidence type="ECO:0000256" key="2">
    <source>
        <dbReference type="ARBA" id="ARBA00009450"/>
    </source>
</evidence>
<dbReference type="Pfam" id="PF10531">
    <property type="entry name" value="SLBB"/>
    <property type="match status" value="3"/>
</dbReference>
<evidence type="ECO:0000256" key="10">
    <source>
        <dbReference type="ARBA" id="ARBA00023114"/>
    </source>
</evidence>
<evidence type="ECO:0000256" key="16">
    <source>
        <dbReference type="SAM" id="SignalP"/>
    </source>
</evidence>
<keyword evidence="4" id="KW-1134">Transmembrane beta strand</keyword>
<evidence type="ECO:0000256" key="7">
    <source>
        <dbReference type="ARBA" id="ARBA00022729"/>
    </source>
</evidence>
<dbReference type="RefSeq" id="WP_076399043.1">
    <property type="nucleotide sequence ID" value="NZ_FTOA01000002.1"/>
</dbReference>
<name>A0A1N7JDF0_9PROT</name>
<dbReference type="InterPro" id="IPR049712">
    <property type="entry name" value="Poly_export"/>
</dbReference>
<feature type="domain" description="Soluble ligand binding" evidence="19">
    <location>
        <begin position="693"/>
        <end position="728"/>
    </location>
</feature>
<dbReference type="STRING" id="80876.SAMN05421779_102130"/>
<keyword evidence="3" id="KW-0813">Transport</keyword>
<dbReference type="Pfam" id="PF06251">
    <property type="entry name" value="Caps_syn_GfcC_C"/>
    <property type="match status" value="1"/>
</dbReference>
<keyword evidence="5" id="KW-0762">Sugar transport</keyword>
<protein>
    <submittedName>
        <fullName evidence="21">Protein involved in polysaccharide export, contains SLBB domain of the beta-grasp fold</fullName>
    </submittedName>
</protein>
<evidence type="ECO:0000256" key="9">
    <source>
        <dbReference type="ARBA" id="ARBA00023065"/>
    </source>
</evidence>
<evidence type="ECO:0000256" key="11">
    <source>
        <dbReference type="ARBA" id="ARBA00023136"/>
    </source>
</evidence>